<evidence type="ECO:0000259" key="3">
    <source>
        <dbReference type="Pfam" id="PF02317"/>
    </source>
</evidence>
<organism evidence="4 5">
    <name type="scientific">Monosiga brevicollis</name>
    <name type="common">Choanoflagellate</name>
    <dbReference type="NCBI Taxonomy" id="81824"/>
    <lineage>
        <taxon>Eukaryota</taxon>
        <taxon>Choanoflagellata</taxon>
        <taxon>Craspedida</taxon>
        <taxon>Salpingoecidae</taxon>
        <taxon>Monosiga</taxon>
    </lineage>
</organism>
<feature type="domain" description="Opine dehydrogenase" evidence="3">
    <location>
        <begin position="202"/>
        <end position="363"/>
    </location>
</feature>
<dbReference type="SUPFAM" id="SSF48179">
    <property type="entry name" value="6-phosphogluconate dehydrogenase C-terminal domain-like"/>
    <property type="match status" value="1"/>
</dbReference>
<dbReference type="InterPro" id="IPR008927">
    <property type="entry name" value="6-PGluconate_DH-like_C_sf"/>
</dbReference>
<dbReference type="PANTHER" id="PTHR38015:SF1">
    <property type="entry name" value="OPINE DEHYDROGENASE DOMAIN-CONTAINING PROTEIN"/>
    <property type="match status" value="1"/>
</dbReference>
<dbReference type="Gene3D" id="3.40.50.720">
    <property type="entry name" value="NAD(P)-binding Rossmann-like Domain"/>
    <property type="match status" value="1"/>
</dbReference>
<dbReference type="EMBL" id="CH991543">
    <property type="protein sequence ID" value="EDQ92825.1"/>
    <property type="molecule type" value="Genomic_DNA"/>
</dbReference>
<dbReference type="eggNOG" id="ENOG502RB5S">
    <property type="taxonomic scope" value="Eukaryota"/>
</dbReference>
<evidence type="ECO:0000313" key="5">
    <source>
        <dbReference type="Proteomes" id="UP000001357"/>
    </source>
</evidence>
<dbReference type="InParanoid" id="A9UP77"/>
<name>A9UP77_MONBE</name>
<dbReference type="Pfam" id="PF02317">
    <property type="entry name" value="Octopine_DH"/>
    <property type="match status" value="1"/>
</dbReference>
<dbReference type="SUPFAM" id="SSF51735">
    <property type="entry name" value="NAD(P)-binding Rossmann-fold domains"/>
    <property type="match status" value="1"/>
</dbReference>
<dbReference type="InterPro" id="IPR003421">
    <property type="entry name" value="Opine_DH"/>
</dbReference>
<dbReference type="GO" id="GO:0016616">
    <property type="term" value="F:oxidoreductase activity, acting on the CH-OH group of donors, NAD or NADP as acceptor"/>
    <property type="evidence" value="ECO:0007669"/>
    <property type="project" value="InterPro"/>
</dbReference>
<dbReference type="InterPro" id="IPR036291">
    <property type="entry name" value="NAD(P)-bd_dom_sf"/>
</dbReference>
<evidence type="ECO:0008006" key="6">
    <source>
        <dbReference type="Google" id="ProtNLM"/>
    </source>
</evidence>
<accession>A9UP77</accession>
<evidence type="ECO:0000259" key="2">
    <source>
        <dbReference type="Pfam" id="PF01210"/>
    </source>
</evidence>
<dbReference type="Pfam" id="PF01210">
    <property type="entry name" value="NAD_Gly3P_dh_N"/>
    <property type="match status" value="1"/>
</dbReference>
<dbReference type="InterPro" id="IPR051729">
    <property type="entry name" value="Opine/Lysopine_DH"/>
</dbReference>
<dbReference type="GeneID" id="5887921"/>
<feature type="domain" description="Glycerol-3-phosphate dehydrogenase NAD-dependent N-terminal" evidence="2">
    <location>
        <begin position="12"/>
        <end position="113"/>
    </location>
</feature>
<dbReference type="Gene3D" id="1.10.1040.10">
    <property type="entry name" value="N-(1-d-carboxylethyl)-l-norvaline Dehydrogenase, domain 2"/>
    <property type="match status" value="1"/>
</dbReference>
<dbReference type="GO" id="GO:0051287">
    <property type="term" value="F:NAD binding"/>
    <property type="evidence" value="ECO:0007669"/>
    <property type="project" value="InterPro"/>
</dbReference>
<dbReference type="GO" id="GO:0046168">
    <property type="term" value="P:glycerol-3-phosphate catabolic process"/>
    <property type="evidence" value="ECO:0007669"/>
    <property type="project" value="InterPro"/>
</dbReference>
<keyword evidence="1" id="KW-0560">Oxidoreductase</keyword>
<protein>
    <recommendedName>
        <fullName evidence="6">Opine dehydrogenase domain-containing protein</fullName>
    </recommendedName>
</protein>
<proteinExistence type="predicted"/>
<dbReference type="Proteomes" id="UP000001357">
    <property type="component" value="Unassembled WGS sequence"/>
</dbReference>
<dbReference type="OMA" id="KTYNWAR"/>
<dbReference type="KEGG" id="mbr:MONBRDRAFT_30783"/>
<dbReference type="PANTHER" id="PTHR38015">
    <property type="entry name" value="BLR6086 PROTEIN"/>
    <property type="match status" value="1"/>
</dbReference>
<evidence type="ECO:0000313" key="4">
    <source>
        <dbReference type="EMBL" id="EDQ92825.1"/>
    </source>
</evidence>
<reference evidence="4 5" key="1">
    <citation type="journal article" date="2008" name="Nature">
        <title>The genome of the choanoflagellate Monosiga brevicollis and the origin of metazoans.</title>
        <authorList>
            <consortium name="JGI Sequencing"/>
            <person name="King N."/>
            <person name="Westbrook M.J."/>
            <person name="Young S.L."/>
            <person name="Kuo A."/>
            <person name="Abedin M."/>
            <person name="Chapman J."/>
            <person name="Fairclough S."/>
            <person name="Hellsten U."/>
            <person name="Isogai Y."/>
            <person name="Letunic I."/>
            <person name="Marr M."/>
            <person name="Pincus D."/>
            <person name="Putnam N."/>
            <person name="Rokas A."/>
            <person name="Wright K.J."/>
            <person name="Zuzow R."/>
            <person name="Dirks W."/>
            <person name="Good M."/>
            <person name="Goodstein D."/>
            <person name="Lemons D."/>
            <person name="Li W."/>
            <person name="Lyons J.B."/>
            <person name="Morris A."/>
            <person name="Nichols S."/>
            <person name="Richter D.J."/>
            <person name="Salamov A."/>
            <person name="Bork P."/>
            <person name="Lim W.A."/>
            <person name="Manning G."/>
            <person name="Miller W.T."/>
            <person name="McGinnis W."/>
            <person name="Shapiro H."/>
            <person name="Tjian R."/>
            <person name="Grigoriev I.V."/>
            <person name="Rokhsar D."/>
        </authorList>
    </citation>
    <scope>NUCLEOTIDE SEQUENCE [LARGE SCALE GENOMIC DNA]</scope>
    <source>
        <strain evidence="5">MX1 / ATCC 50154</strain>
    </source>
</reference>
<evidence type="ECO:0000256" key="1">
    <source>
        <dbReference type="ARBA" id="ARBA00023002"/>
    </source>
</evidence>
<dbReference type="InterPro" id="IPR011128">
    <property type="entry name" value="G3P_DH_NAD-dep_N"/>
</dbReference>
<keyword evidence="5" id="KW-1185">Reference proteome</keyword>
<gene>
    <name evidence="4" type="ORF">MONBRDRAFT_30783</name>
</gene>
<dbReference type="AlphaFoldDB" id="A9UP77"/>
<dbReference type="InterPro" id="IPR013328">
    <property type="entry name" value="6PGD_dom2"/>
</dbReference>
<dbReference type="RefSeq" id="XP_001742587.1">
    <property type="nucleotide sequence ID" value="XM_001742535.1"/>
</dbReference>
<sequence>MTDAKPAEGITITVCGGGNAAHIAAGMFAKNGANVNLFFSFEDEAKRFKEACDKAGGVTVTTKTTSYTGQPKVITADPKTAIEGADLILLIVPAFAHEPILKQIAPFLKKGAFVGAIPGPGAFDLIAINVLGDLIKERDITLFAGTSLPWACRFDEYGCKASLLGEKKRVDINARPNEPERNALLGDKMSRLHDLTDFQCKGNMLTSALWPTNCIIHTGISYGIWHDWDGEPVAEAPLFYQNCNDFTGSVLDGLSNEIGQAVEVLKKAGADLAGWQPIDVYLLDVYGDVISDHSSTAQIFATNDAFRGLKAPVTEVEGGKFVPNFRTRYLTEDLPHGLAVLRGVAEICGVETPMMDKVLLWAQPKIEKEYLVDGKIQGKDIAQSGCPQRFGITTPEQLVNGDIPNSAN</sequence>